<sequence>MPCAAHPFAIFRGLPEKSTHSAQWAINQNCVRRPPPTVVPVAILLARSDSTAA</sequence>
<comment type="caution">
    <text evidence="1">The sequence shown here is derived from an EMBL/GenBank/DDBJ whole genome shotgun (WGS) entry which is preliminary data.</text>
</comment>
<protein>
    <submittedName>
        <fullName evidence="1">Uncharacterized protein</fullName>
    </submittedName>
</protein>
<evidence type="ECO:0000313" key="1">
    <source>
        <dbReference type="EMBL" id="MDP9649806.1"/>
    </source>
</evidence>
<dbReference type="AlphaFoldDB" id="A0AB73IIF0"/>
<gene>
    <name evidence="1" type="ORF">J2793_005274</name>
</gene>
<accession>A0AB73IIF0</accession>
<evidence type="ECO:0000313" key="2">
    <source>
        <dbReference type="Proteomes" id="UP001229486"/>
    </source>
</evidence>
<proteinExistence type="predicted"/>
<dbReference type="EMBL" id="JAURTK010000007">
    <property type="protein sequence ID" value="MDP9649806.1"/>
    <property type="molecule type" value="Genomic_DNA"/>
</dbReference>
<reference evidence="1" key="1">
    <citation type="submission" date="2023-07" db="EMBL/GenBank/DDBJ databases">
        <title>Sorghum-associated microbial communities from plants grown in Nebraska, USA.</title>
        <authorList>
            <person name="Schachtman D."/>
        </authorList>
    </citation>
    <scope>NUCLEOTIDE SEQUENCE</scope>
    <source>
        <strain evidence="1">DS1061</strain>
    </source>
</reference>
<name>A0AB73IIF0_9BURK</name>
<organism evidence="1 2">
    <name type="scientific">Paraburkholderia caledonica</name>
    <dbReference type="NCBI Taxonomy" id="134536"/>
    <lineage>
        <taxon>Bacteria</taxon>
        <taxon>Pseudomonadati</taxon>
        <taxon>Pseudomonadota</taxon>
        <taxon>Betaproteobacteria</taxon>
        <taxon>Burkholderiales</taxon>
        <taxon>Burkholderiaceae</taxon>
        <taxon>Paraburkholderia</taxon>
    </lineage>
</organism>
<dbReference type="Proteomes" id="UP001229486">
    <property type="component" value="Unassembled WGS sequence"/>
</dbReference>